<evidence type="ECO:0000313" key="13">
    <source>
        <dbReference type="Proteomes" id="UP001439008"/>
    </source>
</evidence>
<evidence type="ECO:0000256" key="8">
    <source>
        <dbReference type="ARBA" id="ARBA00022776"/>
    </source>
</evidence>
<keyword evidence="5" id="KW-0158">Chromosome</keyword>
<keyword evidence="8" id="KW-0498">Mitosis</keyword>
<evidence type="ECO:0000256" key="2">
    <source>
        <dbReference type="ARBA" id="ARBA00004496"/>
    </source>
</evidence>
<dbReference type="PANTHER" id="PTHR13108">
    <property type="entry name" value="CONDENSIN COMPLEX SUBUNIT 2"/>
    <property type="match status" value="1"/>
</dbReference>
<dbReference type="EMBL" id="JBDODL010001259">
    <property type="protein sequence ID" value="MES1921339.1"/>
    <property type="molecule type" value="Genomic_DNA"/>
</dbReference>
<organism evidence="12 13">
    <name type="scientific">Bonamia ostreae</name>
    <dbReference type="NCBI Taxonomy" id="126728"/>
    <lineage>
        <taxon>Eukaryota</taxon>
        <taxon>Sar</taxon>
        <taxon>Rhizaria</taxon>
        <taxon>Endomyxa</taxon>
        <taxon>Ascetosporea</taxon>
        <taxon>Haplosporida</taxon>
        <taxon>Bonamia</taxon>
    </lineage>
</organism>
<keyword evidence="10" id="KW-0131">Cell cycle</keyword>
<gene>
    <name evidence="12" type="ORF">MHBO_002876</name>
</gene>
<evidence type="ECO:0000256" key="1">
    <source>
        <dbReference type="ARBA" id="ARBA00004286"/>
    </source>
</evidence>
<evidence type="ECO:0000256" key="9">
    <source>
        <dbReference type="ARBA" id="ARBA00023067"/>
    </source>
</evidence>
<dbReference type="InterPro" id="IPR022816">
    <property type="entry name" value="Condensin_barren_su2"/>
</dbReference>
<feature type="region of interest" description="Disordered" evidence="11">
    <location>
        <begin position="168"/>
        <end position="191"/>
    </location>
</feature>
<dbReference type="PANTHER" id="PTHR13108:SF9">
    <property type="entry name" value="CONDENSIN COMPLEX SUBUNIT 2"/>
    <property type="match status" value="1"/>
</dbReference>
<comment type="caution">
    <text evidence="12">The sequence shown here is derived from an EMBL/GenBank/DDBJ whole genome shotgun (WGS) entry which is preliminary data.</text>
</comment>
<name>A0ABV2AP90_9EUKA</name>
<comment type="similarity">
    <text evidence="3">Belongs to the CND2 (condensin subunit 2) family.</text>
</comment>
<protein>
    <recommendedName>
        <fullName evidence="4">Condensin complex subunit 2</fullName>
    </recommendedName>
</protein>
<reference evidence="12 13" key="1">
    <citation type="journal article" date="2024" name="BMC Biol.">
        <title>Comparative genomics of Ascetosporea gives new insight into the evolutionary basis for animal parasitism in Rhizaria.</title>
        <authorList>
            <person name="Hiltunen Thoren M."/>
            <person name="Onut-Brannstrom I."/>
            <person name="Alfjorden A."/>
            <person name="Peckova H."/>
            <person name="Swords F."/>
            <person name="Hooper C."/>
            <person name="Holzer A.S."/>
            <person name="Bass D."/>
            <person name="Burki F."/>
        </authorList>
    </citation>
    <scope>NUCLEOTIDE SEQUENCE [LARGE SCALE GENOMIC DNA]</scope>
    <source>
        <strain evidence="12">20-A016</strain>
    </source>
</reference>
<evidence type="ECO:0000313" key="12">
    <source>
        <dbReference type="EMBL" id="MES1921339.1"/>
    </source>
</evidence>
<feature type="non-terminal residue" evidence="12">
    <location>
        <position position="578"/>
    </location>
</feature>
<keyword evidence="13" id="KW-1185">Reference proteome</keyword>
<keyword evidence="6" id="KW-0963">Cytoplasm</keyword>
<keyword evidence="9" id="KW-0226">DNA condensation</keyword>
<evidence type="ECO:0000256" key="6">
    <source>
        <dbReference type="ARBA" id="ARBA00022490"/>
    </source>
</evidence>
<evidence type="ECO:0000256" key="4">
    <source>
        <dbReference type="ARBA" id="ARBA00016065"/>
    </source>
</evidence>
<keyword evidence="7" id="KW-0132">Cell division</keyword>
<evidence type="ECO:0000256" key="5">
    <source>
        <dbReference type="ARBA" id="ARBA00022454"/>
    </source>
</evidence>
<feature type="region of interest" description="Disordered" evidence="11">
    <location>
        <begin position="42"/>
        <end position="62"/>
    </location>
</feature>
<proteinExistence type="inferred from homology"/>
<evidence type="ECO:0000256" key="10">
    <source>
        <dbReference type="ARBA" id="ARBA00023306"/>
    </source>
</evidence>
<evidence type="ECO:0000256" key="3">
    <source>
        <dbReference type="ARBA" id="ARBA00009471"/>
    </source>
</evidence>
<dbReference type="Pfam" id="PF05786">
    <property type="entry name" value="Cnd2"/>
    <property type="match status" value="1"/>
</dbReference>
<accession>A0ABV2AP90</accession>
<evidence type="ECO:0000256" key="7">
    <source>
        <dbReference type="ARBA" id="ARBA00022618"/>
    </source>
</evidence>
<sequence>MENKRRRLSSVLDNVVLSNNDQIGKKTKRRLSVKRASLLAPIRKNPSTPTKTKKRNSAPFLSPFKQVEDDKETLSDAQLSRLYTETIRLAAAGKITQKNTWSINLIDYIDDLLSNEKKAAEEKVTKSSSLFRKASNTLDASIKIYSSRVDSVHSQMFKVLGGLSSRFEEDQEQKDGKSQQQETTPKNKRNSKVVTLLTTDKAKAAALSEKDLSYEVDPMFFKMASAFDEGGAKGLLLNNLQIGENLQIVFDSDLKLEKIKLENASAAEKGEKVLATSEFDLILDDVARTSRDQQLCPLLPIFEEEINLVKKQISDLKNGDRTLSAQIRLEIDRALSGDSVFVSESDVPGQDRKSVFDQNFDRNVEQDFEDFEDFEDISEKQKTGNVEAVKEKTKNDLFLTDELYDENFENSEDFMNWAGPNFWSFRRNLRKKQISEKAENAEKAEKSRNEKMAKTEKLIDFGELLEIKVNIDERSPKKCLKRKRVFNTLPEDMHLKRDLFLRPFYRPHLIAKVDYNGFRMCNQSLLYIIWHLFCHDAIVARRSVRASRFGGHTTLATTWSYSLQIRCLEQSNLSPEMA</sequence>
<evidence type="ECO:0000256" key="11">
    <source>
        <dbReference type="SAM" id="MobiDB-lite"/>
    </source>
</evidence>
<dbReference type="Proteomes" id="UP001439008">
    <property type="component" value="Unassembled WGS sequence"/>
</dbReference>
<comment type="subcellular location">
    <subcellularLocation>
        <location evidence="1">Chromosome</location>
    </subcellularLocation>
    <subcellularLocation>
        <location evidence="2">Cytoplasm</location>
    </subcellularLocation>
</comment>